<dbReference type="PANTHER" id="PTHR48098:SF6">
    <property type="entry name" value="FERRI-BACILLIBACTIN ESTERASE BESA"/>
    <property type="match status" value="1"/>
</dbReference>
<organism evidence="1 2">
    <name type="scientific">Granulicella aggregans</name>
    <dbReference type="NCBI Taxonomy" id="474949"/>
    <lineage>
        <taxon>Bacteria</taxon>
        <taxon>Pseudomonadati</taxon>
        <taxon>Acidobacteriota</taxon>
        <taxon>Terriglobia</taxon>
        <taxon>Terriglobales</taxon>
        <taxon>Acidobacteriaceae</taxon>
        <taxon>Granulicella</taxon>
    </lineage>
</organism>
<keyword evidence="1" id="KW-0378">Hydrolase</keyword>
<evidence type="ECO:0000313" key="1">
    <source>
        <dbReference type="EMBL" id="MBB5057748.1"/>
    </source>
</evidence>
<name>A0A7W7ZDI3_9BACT</name>
<dbReference type="GO" id="GO:0016787">
    <property type="term" value="F:hydrolase activity"/>
    <property type="evidence" value="ECO:0007669"/>
    <property type="project" value="UniProtKB-KW"/>
</dbReference>
<dbReference type="SUPFAM" id="SSF53474">
    <property type="entry name" value="alpha/beta-Hydrolases"/>
    <property type="match status" value="1"/>
</dbReference>
<dbReference type="Gene3D" id="3.40.50.1820">
    <property type="entry name" value="alpha/beta hydrolase"/>
    <property type="match status" value="1"/>
</dbReference>
<evidence type="ECO:0000313" key="2">
    <source>
        <dbReference type="Proteomes" id="UP000540989"/>
    </source>
</evidence>
<proteinExistence type="predicted"/>
<dbReference type="Pfam" id="PF00756">
    <property type="entry name" value="Esterase"/>
    <property type="match status" value="1"/>
</dbReference>
<dbReference type="PANTHER" id="PTHR48098">
    <property type="entry name" value="ENTEROCHELIN ESTERASE-RELATED"/>
    <property type="match status" value="1"/>
</dbReference>
<dbReference type="InterPro" id="IPR000801">
    <property type="entry name" value="Esterase-like"/>
</dbReference>
<protein>
    <submittedName>
        <fullName evidence="1">Putative alpha/beta superfamily hydrolase</fullName>
    </submittedName>
</protein>
<comment type="caution">
    <text evidence="1">The sequence shown here is derived from an EMBL/GenBank/DDBJ whole genome shotgun (WGS) entry which is preliminary data.</text>
</comment>
<gene>
    <name evidence="1" type="ORF">HDF16_002454</name>
</gene>
<sequence>MLEDAPQALGENDSDPLLLAIARPAEIAPSEIPRLDRLRLHSAILPDPYDRVVSVYLPRVYFEDSTRRFPVFYLHDGQNLFDDRTSYIPGHTWQAHTTADRLTENGEIEPVILVGVANTGVRRMAEYTPTRDFKLAGGEGRSYARLLIEELKPAIDAAYRTLPGTATTAVGGSSLGGLISLFLGFEYPQTFGRIAVMSPSIWWNNRSILDFVEAPNPRPQLRIWLDIGTSEGAKHLRDTDQLFRLLKRRGWQENLDLAYQRVPGGIHSEDAWADRFDDVLRFLFPAL</sequence>
<dbReference type="EMBL" id="JACHIP010000003">
    <property type="protein sequence ID" value="MBB5057748.1"/>
    <property type="molecule type" value="Genomic_DNA"/>
</dbReference>
<accession>A0A7W7ZDI3</accession>
<dbReference type="InterPro" id="IPR050583">
    <property type="entry name" value="Mycobacterial_A85_antigen"/>
</dbReference>
<dbReference type="Proteomes" id="UP000540989">
    <property type="component" value="Unassembled WGS sequence"/>
</dbReference>
<reference evidence="1 2" key="1">
    <citation type="submission" date="2020-08" db="EMBL/GenBank/DDBJ databases">
        <title>Genomic Encyclopedia of Type Strains, Phase IV (KMG-V): Genome sequencing to study the core and pangenomes of soil and plant-associated prokaryotes.</title>
        <authorList>
            <person name="Whitman W."/>
        </authorList>
    </citation>
    <scope>NUCLEOTIDE SEQUENCE [LARGE SCALE GENOMIC DNA]</scope>
    <source>
        <strain evidence="1 2">M8UP14</strain>
    </source>
</reference>
<dbReference type="AlphaFoldDB" id="A0A7W7ZDI3"/>
<dbReference type="InterPro" id="IPR029058">
    <property type="entry name" value="AB_hydrolase_fold"/>
</dbReference>
<keyword evidence="2" id="KW-1185">Reference proteome</keyword>